<name>A0A7R9CAQ3_TIMCR</name>
<dbReference type="Pfam" id="PF01412">
    <property type="entry name" value="ArfGap"/>
    <property type="match status" value="1"/>
</dbReference>
<keyword evidence="2" id="KW-0677">Repeat</keyword>
<dbReference type="PRINTS" id="PR00405">
    <property type="entry name" value="REVINTRACTNG"/>
</dbReference>
<reference evidence="8" key="1">
    <citation type="submission" date="2020-11" db="EMBL/GenBank/DDBJ databases">
        <authorList>
            <person name="Tran Van P."/>
        </authorList>
    </citation>
    <scope>NUCLEOTIDE SEQUENCE</scope>
</reference>
<feature type="domain" description="Arf-GAP" evidence="7">
    <location>
        <begin position="10"/>
        <end position="132"/>
    </location>
</feature>
<evidence type="ECO:0000256" key="5">
    <source>
        <dbReference type="PROSITE-ProRule" id="PRU00288"/>
    </source>
</evidence>
<protein>
    <recommendedName>
        <fullName evidence="7">Arf-GAP domain-containing protein</fullName>
    </recommendedName>
</protein>
<evidence type="ECO:0000256" key="6">
    <source>
        <dbReference type="SAM" id="MobiDB-lite"/>
    </source>
</evidence>
<dbReference type="PANTHER" id="PTHR46134">
    <property type="entry name" value="DRONGO, ISOFORM F"/>
    <property type="match status" value="1"/>
</dbReference>
<dbReference type="InterPro" id="IPR052248">
    <property type="entry name" value="Arf-GAP_FG-repeat_protein"/>
</dbReference>
<dbReference type="EMBL" id="OC316508">
    <property type="protein sequence ID" value="CAD7392211.1"/>
    <property type="molecule type" value="Genomic_DNA"/>
</dbReference>
<evidence type="ECO:0000256" key="3">
    <source>
        <dbReference type="ARBA" id="ARBA00022771"/>
    </source>
</evidence>
<dbReference type="PROSITE" id="PS50115">
    <property type="entry name" value="ARFGAP"/>
    <property type="match status" value="1"/>
</dbReference>
<dbReference type="GO" id="GO:0016020">
    <property type="term" value="C:membrane"/>
    <property type="evidence" value="ECO:0007669"/>
    <property type="project" value="TreeGrafter"/>
</dbReference>
<dbReference type="FunFam" id="1.10.220.150:FF:000005">
    <property type="entry name" value="Arf-GAP domain and FG repeat-containing protein 1"/>
    <property type="match status" value="1"/>
</dbReference>
<evidence type="ECO:0000256" key="2">
    <source>
        <dbReference type="ARBA" id="ARBA00022737"/>
    </source>
</evidence>
<evidence type="ECO:0000256" key="1">
    <source>
        <dbReference type="ARBA" id="ARBA00022723"/>
    </source>
</evidence>
<dbReference type="GO" id="GO:0005096">
    <property type="term" value="F:GTPase activator activity"/>
    <property type="evidence" value="ECO:0007669"/>
    <property type="project" value="InterPro"/>
</dbReference>
<dbReference type="SMART" id="SM00105">
    <property type="entry name" value="ArfGap"/>
    <property type="match status" value="1"/>
</dbReference>
<dbReference type="InterPro" id="IPR001164">
    <property type="entry name" value="ArfGAP_dom"/>
</dbReference>
<feature type="compositionally biased region" description="Polar residues" evidence="6">
    <location>
        <begin position="392"/>
        <end position="413"/>
    </location>
</feature>
<evidence type="ECO:0000256" key="4">
    <source>
        <dbReference type="ARBA" id="ARBA00022833"/>
    </source>
</evidence>
<keyword evidence="4" id="KW-0862">Zinc</keyword>
<evidence type="ECO:0000259" key="7">
    <source>
        <dbReference type="PROSITE" id="PS50115"/>
    </source>
</evidence>
<dbReference type="SUPFAM" id="SSF57863">
    <property type="entry name" value="ArfGap/RecO-like zinc finger"/>
    <property type="match status" value="1"/>
</dbReference>
<accession>A0A7R9CAQ3</accession>
<dbReference type="GO" id="GO:0005737">
    <property type="term" value="C:cytoplasm"/>
    <property type="evidence" value="ECO:0007669"/>
    <property type="project" value="TreeGrafter"/>
</dbReference>
<gene>
    <name evidence="8" type="ORF">TCEB3V08_LOCUS245</name>
</gene>
<sequence length="524" mass="56720">MASARKKQDEKHLKILRELVSLPSNKECFDCHQRGPTYVNMTIGSFVCTSCSGLVRGLTPPHRVKSISMATFSPEEIELVKSRGNEYCRQIWLGLFDVNNVSDTKDEQQIKEFMIAKYERKRYYLEPSAAMKNGPVGFTPSPTHTQSRTSTPTPTAISAIPEAKPLSILLGSTVKPLVFNMPPQWQQWKELQQILSDNMFTPDKSSPAFLEDFNAGDPFSSSMQFTANISQQPSFANFDNNPAFTSSMAKKQNMYTCGPVQGQVNVVLLEEYPSLSSLSTPTCAAEFHVKTHQQYRKQNNLLAGMPTAATLSNMSPFSSPARKAASSVGLQPLLGRTIQLPAEDRYAALKDLDSQMKSQQTPEPQLGDWSTVPTSGSAWPISNGVVYGSGSQGNLPETAPHQTANPFTGGNSNPWTPVPTVMSTSTSVSSTFGANPFRTARATFGTLSEGAVVWGAPGVNGMPNGQVVNGVLPAFHQSVSANNAFTTSQSMNFATKPWQGKPQGNPFALGMGPTSAGHSSNPFL</sequence>
<keyword evidence="3 5" id="KW-0863">Zinc-finger</keyword>
<dbReference type="GO" id="GO:0008270">
    <property type="term" value="F:zinc ion binding"/>
    <property type="evidence" value="ECO:0007669"/>
    <property type="project" value="UniProtKB-KW"/>
</dbReference>
<evidence type="ECO:0000313" key="8">
    <source>
        <dbReference type="EMBL" id="CAD7392211.1"/>
    </source>
</evidence>
<dbReference type="InterPro" id="IPR037278">
    <property type="entry name" value="ARFGAP/RecO"/>
</dbReference>
<dbReference type="AlphaFoldDB" id="A0A7R9CAQ3"/>
<proteinExistence type="predicted"/>
<dbReference type="Gene3D" id="1.10.220.150">
    <property type="entry name" value="Arf GTPase activating protein"/>
    <property type="match status" value="1"/>
</dbReference>
<organism evidence="8">
    <name type="scientific">Timema cristinae</name>
    <name type="common">Walking stick</name>
    <dbReference type="NCBI Taxonomy" id="61476"/>
    <lineage>
        <taxon>Eukaryota</taxon>
        <taxon>Metazoa</taxon>
        <taxon>Ecdysozoa</taxon>
        <taxon>Arthropoda</taxon>
        <taxon>Hexapoda</taxon>
        <taxon>Insecta</taxon>
        <taxon>Pterygota</taxon>
        <taxon>Neoptera</taxon>
        <taxon>Polyneoptera</taxon>
        <taxon>Phasmatodea</taxon>
        <taxon>Timematodea</taxon>
        <taxon>Timematoidea</taxon>
        <taxon>Timematidae</taxon>
        <taxon>Timema</taxon>
    </lineage>
</organism>
<dbReference type="CDD" id="cd08838">
    <property type="entry name" value="ArfGap_AGFG"/>
    <property type="match status" value="1"/>
</dbReference>
<keyword evidence="1" id="KW-0479">Metal-binding</keyword>
<dbReference type="InterPro" id="IPR038508">
    <property type="entry name" value="ArfGAP_dom_sf"/>
</dbReference>
<dbReference type="PANTHER" id="PTHR46134:SF3">
    <property type="entry name" value="ARFGAP WITH FG REPEATS 1"/>
    <property type="match status" value="1"/>
</dbReference>
<feature type="region of interest" description="Disordered" evidence="6">
    <location>
        <begin position="391"/>
        <end position="416"/>
    </location>
</feature>